<dbReference type="Proteomes" id="UP000505020">
    <property type="component" value="Chromosome"/>
</dbReference>
<gene>
    <name evidence="1" type="ORF">HPS36_09960</name>
</gene>
<name>A0A7D3XZX0_9EURY</name>
<dbReference type="RefSeq" id="WP_173230025.1">
    <property type="nucleotide sequence ID" value="NZ_CP053941.1"/>
</dbReference>
<dbReference type="KEGG" id="hsai:HPS36_09960"/>
<protein>
    <submittedName>
        <fullName evidence="1">Uncharacterized protein</fullName>
    </submittedName>
</protein>
<sequence length="155" mass="16484">MKLTRGPFVLAVALLPLVAATGGAVAQSSGDDLYESLEEMVPTYNDNVDGINLGPINLAGTSNIYVEDGDSTVTYAVTMDDRNRITGLSESPSDDAVRKITTDRETIRGIVDADDPATAFRDAVANDDIAISGESGQPIEQLKWAVINAFKGFFL</sequence>
<dbReference type="EMBL" id="CP053941">
    <property type="protein sequence ID" value="QKG93174.1"/>
    <property type="molecule type" value="Genomic_DNA"/>
</dbReference>
<proteinExistence type="predicted"/>
<reference evidence="1 2" key="1">
    <citation type="submission" date="2020-05" db="EMBL/GenBank/DDBJ databases">
        <title>Halorubrum RHB-C sp.nov., an extremely halophilic archaeon isolated from solar salt farm.</title>
        <authorList>
            <person name="Ho H."/>
            <person name="Danganan R.E."/>
            <person name="Dedeles G.R."/>
            <person name="Kim S.-G."/>
        </authorList>
    </citation>
    <scope>NUCLEOTIDE SEQUENCE [LARGE SCALE GENOMIC DNA]</scope>
    <source>
        <strain evidence="1 2">RHB-C</strain>
    </source>
</reference>
<keyword evidence="2" id="KW-1185">Reference proteome</keyword>
<organism evidence="1 2">
    <name type="scientific">Halorubrum salinarum</name>
    <dbReference type="NCBI Taxonomy" id="2739057"/>
    <lineage>
        <taxon>Archaea</taxon>
        <taxon>Methanobacteriati</taxon>
        <taxon>Methanobacteriota</taxon>
        <taxon>Stenosarchaea group</taxon>
        <taxon>Halobacteria</taxon>
        <taxon>Halobacteriales</taxon>
        <taxon>Haloferacaceae</taxon>
        <taxon>Halorubrum</taxon>
    </lineage>
</organism>
<dbReference type="GeneID" id="55595328"/>
<evidence type="ECO:0000313" key="2">
    <source>
        <dbReference type="Proteomes" id="UP000505020"/>
    </source>
</evidence>
<evidence type="ECO:0000313" key="1">
    <source>
        <dbReference type="EMBL" id="QKG93174.1"/>
    </source>
</evidence>
<dbReference type="AlphaFoldDB" id="A0A7D3XZX0"/>
<accession>A0A7D3XZX0</accession>